<dbReference type="PANTHER" id="PTHR12526">
    <property type="entry name" value="GLYCOSYLTRANSFERASE"/>
    <property type="match status" value="1"/>
</dbReference>
<keyword evidence="4" id="KW-1185">Reference proteome</keyword>
<dbReference type="EMBL" id="NRRE01000026">
    <property type="protein sequence ID" value="MBK1697567.1"/>
    <property type="molecule type" value="Genomic_DNA"/>
</dbReference>
<gene>
    <name evidence="3" type="ORF">CKO21_09955</name>
</gene>
<evidence type="ECO:0000259" key="1">
    <source>
        <dbReference type="Pfam" id="PF00534"/>
    </source>
</evidence>
<proteinExistence type="predicted"/>
<dbReference type="Proteomes" id="UP000778970">
    <property type="component" value="Unassembled WGS sequence"/>
</dbReference>
<dbReference type="GO" id="GO:0016757">
    <property type="term" value="F:glycosyltransferase activity"/>
    <property type="evidence" value="ECO:0007669"/>
    <property type="project" value="InterPro"/>
</dbReference>
<comment type="caution">
    <text evidence="3">The sequence shown here is derived from an EMBL/GenBank/DDBJ whole genome shotgun (WGS) entry which is preliminary data.</text>
</comment>
<accession>A0A934QIT8</accession>
<reference evidence="3" key="1">
    <citation type="submission" date="2017-08" db="EMBL/GenBank/DDBJ databases">
        <authorList>
            <person name="Imhoff J.F."/>
            <person name="Rahn T."/>
            <person name="Kuenzel S."/>
            <person name="Neulinger S.C."/>
        </authorList>
    </citation>
    <scope>NUCLEOTIDE SEQUENCE</scope>
    <source>
        <strain evidence="3">DSM 9154</strain>
    </source>
</reference>
<protein>
    <submittedName>
        <fullName evidence="3">Glycosyltransferase family 1 protein</fullName>
    </submittedName>
</protein>
<sequence length="349" mass="37401">MADLHFVVPGNPDTHTGGFIYDRRMVEELRKLGLTVELHSLPDGWPYPGFQAVDAAEHLLARLPDGARVIIDGLALGVLPRLAERESERLRLIALVHHPLAEETGLDAGESRRLFESEHTALSHVHHVIATSAFTAQGLVDYDVTQERMSVIPPGVESHELAEGSGRAAPALLCVASVTPRKGHDVLLNALSLLTARPWTLDLVGSETMDTRHAQQMRRLVAELGLTSRVIFRGELSGRALDAAYHTCDLFVLASHYEGYGMVLTEAVARGLPVVATAGGAVPDTLPEGAGLLAPPGDIEGLAAALDRVLGAPELFAQLAEGAREARERLPSWADSARQLASDLEQVGP</sequence>
<dbReference type="Gene3D" id="3.40.50.2000">
    <property type="entry name" value="Glycogen Phosphorylase B"/>
    <property type="match status" value="2"/>
</dbReference>
<dbReference type="Pfam" id="PF13439">
    <property type="entry name" value="Glyco_transf_4"/>
    <property type="match status" value="1"/>
</dbReference>
<dbReference type="AlphaFoldDB" id="A0A934QIT8"/>
<evidence type="ECO:0000313" key="4">
    <source>
        <dbReference type="Proteomes" id="UP000778970"/>
    </source>
</evidence>
<name>A0A934QIT8_9PROT</name>
<dbReference type="Pfam" id="PF00534">
    <property type="entry name" value="Glycos_transf_1"/>
    <property type="match status" value="1"/>
</dbReference>
<dbReference type="InterPro" id="IPR001296">
    <property type="entry name" value="Glyco_trans_1"/>
</dbReference>
<dbReference type="CDD" id="cd03801">
    <property type="entry name" value="GT4_PimA-like"/>
    <property type="match status" value="1"/>
</dbReference>
<evidence type="ECO:0000259" key="2">
    <source>
        <dbReference type="Pfam" id="PF13439"/>
    </source>
</evidence>
<dbReference type="InterPro" id="IPR028098">
    <property type="entry name" value="Glyco_trans_4-like_N"/>
</dbReference>
<reference evidence="3" key="2">
    <citation type="journal article" date="2020" name="Microorganisms">
        <title>Osmotic Adaptation and Compatible Solute Biosynthesis of Phototrophic Bacteria as Revealed from Genome Analyses.</title>
        <authorList>
            <person name="Imhoff J.F."/>
            <person name="Rahn T."/>
            <person name="Kunzel S."/>
            <person name="Keller A."/>
            <person name="Neulinger S.C."/>
        </authorList>
    </citation>
    <scope>NUCLEOTIDE SEQUENCE</scope>
    <source>
        <strain evidence="3">DSM 9154</strain>
    </source>
</reference>
<dbReference type="SUPFAM" id="SSF53756">
    <property type="entry name" value="UDP-Glycosyltransferase/glycogen phosphorylase"/>
    <property type="match status" value="1"/>
</dbReference>
<organism evidence="3 4">
    <name type="scientific">Rhodovibrio salinarum</name>
    <dbReference type="NCBI Taxonomy" id="1087"/>
    <lineage>
        <taxon>Bacteria</taxon>
        <taxon>Pseudomonadati</taxon>
        <taxon>Pseudomonadota</taxon>
        <taxon>Alphaproteobacteria</taxon>
        <taxon>Rhodospirillales</taxon>
        <taxon>Rhodovibrionaceae</taxon>
        <taxon>Rhodovibrio</taxon>
    </lineage>
</organism>
<feature type="domain" description="Glycosyl transferase family 1" evidence="1">
    <location>
        <begin position="170"/>
        <end position="325"/>
    </location>
</feature>
<evidence type="ECO:0000313" key="3">
    <source>
        <dbReference type="EMBL" id="MBK1697567.1"/>
    </source>
</evidence>
<feature type="domain" description="Glycosyltransferase subfamily 4-like N-terminal" evidence="2">
    <location>
        <begin position="66"/>
        <end position="157"/>
    </location>
</feature>
<dbReference type="RefSeq" id="WP_027289184.1">
    <property type="nucleotide sequence ID" value="NZ_NRRE01000026.1"/>
</dbReference>